<dbReference type="Pfam" id="PF08808">
    <property type="entry name" value="RES"/>
    <property type="match status" value="1"/>
</dbReference>
<name>A0A365YR22_9PROT</name>
<evidence type="ECO:0000313" key="3">
    <source>
        <dbReference type="Proteomes" id="UP000252680"/>
    </source>
</evidence>
<organism evidence="2 3">
    <name type="scientific">Novacetimonas cocois</name>
    <dbReference type="NCBI Taxonomy" id="1747507"/>
    <lineage>
        <taxon>Bacteria</taxon>
        <taxon>Pseudomonadati</taxon>
        <taxon>Pseudomonadota</taxon>
        <taxon>Alphaproteobacteria</taxon>
        <taxon>Acetobacterales</taxon>
        <taxon>Acetobacteraceae</taxon>
        <taxon>Novacetimonas</taxon>
    </lineage>
</organism>
<comment type="caution">
    <text evidence="2">The sequence shown here is derived from an EMBL/GenBank/DDBJ whole genome shotgun (WGS) entry which is preliminary data.</text>
</comment>
<evidence type="ECO:0000313" key="2">
    <source>
        <dbReference type="EMBL" id="RBM05206.1"/>
    </source>
</evidence>
<dbReference type="InterPro" id="IPR014914">
    <property type="entry name" value="RES_dom"/>
</dbReference>
<proteinExistence type="predicted"/>
<protein>
    <recommendedName>
        <fullName evidence="1">RES domain-containing protein</fullName>
    </recommendedName>
</protein>
<evidence type="ECO:0000259" key="1">
    <source>
        <dbReference type="SMART" id="SM00953"/>
    </source>
</evidence>
<dbReference type="OrthoDB" id="648213at2"/>
<sequence>MRFTGRVFRAHNPRWSFTPLSGDGAALHGGRFNPVGTPALYTSLRMETAWLEAQQGFPFKPQPLTICAYDVDSEPVLDLTDPSCLNDLGFSSATLACPWEDVANQGTTPPSWELAKALMANGTAGIIVPSFAPGATQSDRNLVFWSWSDGPPSRVTIIDDEKRLPTTAASWP</sequence>
<gene>
    <name evidence="2" type="ORF">NJLHNGOC_14050</name>
</gene>
<keyword evidence="3" id="KW-1185">Reference proteome</keyword>
<dbReference type="EMBL" id="QEXL01000022">
    <property type="protein sequence ID" value="RBM05206.1"/>
    <property type="molecule type" value="Genomic_DNA"/>
</dbReference>
<dbReference type="RefSeq" id="WP_113596927.1">
    <property type="nucleotide sequence ID" value="NZ_QEXL01000022.1"/>
</dbReference>
<feature type="domain" description="RES" evidence="1">
    <location>
        <begin position="19"/>
        <end position="157"/>
    </location>
</feature>
<reference evidence="2 3" key="1">
    <citation type="submission" date="2018-05" db="EMBL/GenBank/DDBJ databases">
        <title>Komagataeibacter cocois sp. nov., for a novel cellulose- producing strain isolated from coconut milk.</title>
        <authorList>
            <person name="Liu L."/>
            <person name="Wang Y."/>
            <person name="Liu S."/>
            <person name="Bi J."/>
            <person name="Chen H."/>
            <person name="Deng J."/>
            <person name="Zhang C."/>
            <person name="Hu Q."/>
            <person name="Li C."/>
        </authorList>
    </citation>
    <scope>NUCLEOTIDE SEQUENCE [LARGE SCALE GENOMIC DNA]</scope>
    <source>
        <strain evidence="2 3">WE7</strain>
    </source>
</reference>
<accession>A0A365YR22</accession>
<dbReference type="AlphaFoldDB" id="A0A365YR22"/>
<dbReference type="Proteomes" id="UP000252680">
    <property type="component" value="Unassembled WGS sequence"/>
</dbReference>
<dbReference type="SMART" id="SM00953">
    <property type="entry name" value="RES"/>
    <property type="match status" value="1"/>
</dbReference>